<dbReference type="Pfam" id="PF00407">
    <property type="entry name" value="Bet_v_1"/>
    <property type="match status" value="1"/>
</dbReference>
<accession>A0A5N6RDE5</accession>
<name>A0A5N6RDE5_9ROSI</name>
<dbReference type="GO" id="GO:0006952">
    <property type="term" value="P:defense response"/>
    <property type="evidence" value="ECO:0007669"/>
    <property type="project" value="UniProtKB-KW"/>
</dbReference>
<protein>
    <recommendedName>
        <fullName evidence="4">Allergen Car b I</fullName>
    </recommendedName>
</protein>
<dbReference type="Proteomes" id="UP000327013">
    <property type="component" value="Chromosome 6"/>
</dbReference>
<dbReference type="EMBL" id="CM017326">
    <property type="protein sequence ID" value="KAE8076829.1"/>
    <property type="molecule type" value="Genomic_DNA"/>
</dbReference>
<dbReference type="GO" id="GO:0010427">
    <property type="term" value="F:abscisic acid binding"/>
    <property type="evidence" value="ECO:0007669"/>
    <property type="project" value="InterPro"/>
</dbReference>
<dbReference type="InterPro" id="IPR023393">
    <property type="entry name" value="START-like_dom_sf"/>
</dbReference>
<keyword evidence="8" id="KW-1185">Reference proteome</keyword>
<evidence type="ECO:0000313" key="8">
    <source>
        <dbReference type="Proteomes" id="UP000327013"/>
    </source>
</evidence>
<dbReference type="GO" id="GO:0038023">
    <property type="term" value="F:signaling receptor activity"/>
    <property type="evidence" value="ECO:0007669"/>
    <property type="project" value="InterPro"/>
</dbReference>
<evidence type="ECO:0000256" key="2">
    <source>
        <dbReference type="ARBA" id="ARBA00022821"/>
    </source>
</evidence>
<comment type="similarity">
    <text evidence="1 5">Belongs to the BetVI family.</text>
</comment>
<keyword evidence="3 5" id="KW-0568">Pathogenesis-related protein</keyword>
<dbReference type="InterPro" id="IPR050279">
    <property type="entry name" value="Plant_def-hormone_signal"/>
</dbReference>
<reference evidence="7 8" key="1">
    <citation type="submission" date="2019-06" db="EMBL/GenBank/DDBJ databases">
        <title>A chromosomal-level reference genome of Carpinus fangiana (Coryloideae, Betulaceae).</title>
        <authorList>
            <person name="Yang X."/>
            <person name="Wang Z."/>
            <person name="Zhang L."/>
            <person name="Hao G."/>
            <person name="Liu J."/>
            <person name="Yang Y."/>
        </authorList>
    </citation>
    <scope>NUCLEOTIDE SEQUENCE [LARGE SCALE GENOMIC DNA]</scope>
    <source>
        <strain evidence="7">Cfa_2016G</strain>
        <tissue evidence="7">Leaf</tissue>
    </source>
</reference>
<dbReference type="PANTHER" id="PTHR31213:SF192">
    <property type="entry name" value="MAJOR ALLERGEN PRU AR 1-LIKE"/>
    <property type="match status" value="1"/>
</dbReference>
<dbReference type="SUPFAM" id="SSF55961">
    <property type="entry name" value="Bet v1-like"/>
    <property type="match status" value="1"/>
</dbReference>
<dbReference type="GO" id="GO:0005737">
    <property type="term" value="C:cytoplasm"/>
    <property type="evidence" value="ECO:0007669"/>
    <property type="project" value="TreeGrafter"/>
</dbReference>
<organism evidence="7 8">
    <name type="scientific">Carpinus fangiana</name>
    <dbReference type="NCBI Taxonomy" id="176857"/>
    <lineage>
        <taxon>Eukaryota</taxon>
        <taxon>Viridiplantae</taxon>
        <taxon>Streptophyta</taxon>
        <taxon>Embryophyta</taxon>
        <taxon>Tracheophyta</taxon>
        <taxon>Spermatophyta</taxon>
        <taxon>Magnoliopsida</taxon>
        <taxon>eudicotyledons</taxon>
        <taxon>Gunneridae</taxon>
        <taxon>Pentapetalae</taxon>
        <taxon>rosids</taxon>
        <taxon>fabids</taxon>
        <taxon>Fagales</taxon>
        <taxon>Betulaceae</taxon>
        <taxon>Carpinus</taxon>
    </lineage>
</organism>
<sequence length="160" mass="17811">MGVTKFTQEFTCPIAPSRMFKALILDSSNLIPKLLPQFIKNVQLIQGDGGAGSIEQVNFTEGSPFKYVKHRIDELDKGNLVCKYTMIEGDPLGDKFESIAYEVKFEAASDGGCICKMTSKYNTKGDFEIKEEDVKEGKESTIGIYKVVEAYLSENPQLYA</sequence>
<dbReference type="InterPro" id="IPR024949">
    <property type="entry name" value="Bet_v_I_allergen"/>
</dbReference>
<evidence type="ECO:0000259" key="6">
    <source>
        <dbReference type="Pfam" id="PF00407"/>
    </source>
</evidence>
<dbReference type="PROSITE" id="PS00451">
    <property type="entry name" value="PATHOGENESIS_BETVI"/>
    <property type="match status" value="1"/>
</dbReference>
<keyword evidence="2 5" id="KW-0611">Plant defense</keyword>
<dbReference type="PRINTS" id="PR00634">
    <property type="entry name" value="BETALLERGEN"/>
</dbReference>
<evidence type="ECO:0000256" key="1">
    <source>
        <dbReference type="ARBA" id="ARBA00009744"/>
    </source>
</evidence>
<dbReference type="FunFam" id="3.30.530.20:FF:000007">
    <property type="entry name" value="Major pollen allergen Bet v 1-A"/>
    <property type="match status" value="1"/>
</dbReference>
<dbReference type="Gene3D" id="3.30.530.20">
    <property type="match status" value="1"/>
</dbReference>
<feature type="domain" description="Bet v I/Major latex protein" evidence="6">
    <location>
        <begin position="1"/>
        <end position="153"/>
    </location>
</feature>
<dbReference type="GO" id="GO:0005634">
    <property type="term" value="C:nucleus"/>
    <property type="evidence" value="ECO:0007669"/>
    <property type="project" value="TreeGrafter"/>
</dbReference>
<evidence type="ECO:0000256" key="5">
    <source>
        <dbReference type="RuleBase" id="RU000409"/>
    </source>
</evidence>
<dbReference type="PANTHER" id="PTHR31213">
    <property type="entry name" value="OS08G0374000 PROTEIN-RELATED"/>
    <property type="match status" value="1"/>
</dbReference>
<dbReference type="GO" id="GO:0004864">
    <property type="term" value="F:protein phosphatase inhibitor activity"/>
    <property type="evidence" value="ECO:0007669"/>
    <property type="project" value="InterPro"/>
</dbReference>
<dbReference type="GO" id="GO:0009738">
    <property type="term" value="P:abscisic acid-activated signaling pathway"/>
    <property type="evidence" value="ECO:0007669"/>
    <property type="project" value="InterPro"/>
</dbReference>
<dbReference type="OrthoDB" id="1880172at2759"/>
<dbReference type="CDD" id="cd07816">
    <property type="entry name" value="Bet_v1-like"/>
    <property type="match status" value="1"/>
</dbReference>
<proteinExistence type="inferred from homology"/>
<evidence type="ECO:0000313" key="7">
    <source>
        <dbReference type="EMBL" id="KAE8076829.1"/>
    </source>
</evidence>
<evidence type="ECO:0000256" key="3">
    <source>
        <dbReference type="ARBA" id="ARBA00023265"/>
    </source>
</evidence>
<dbReference type="InterPro" id="IPR000916">
    <property type="entry name" value="Bet_v_I/MLP"/>
</dbReference>
<dbReference type="AlphaFoldDB" id="A0A5N6RDE5"/>
<gene>
    <name evidence="7" type="ORF">FH972_015453</name>
</gene>
<evidence type="ECO:0000256" key="4">
    <source>
        <dbReference type="ARBA" id="ARBA00076907"/>
    </source>
</evidence>